<evidence type="ECO:0000256" key="6">
    <source>
        <dbReference type="ARBA" id="ARBA00022525"/>
    </source>
</evidence>
<keyword evidence="13" id="KW-0624">Polysaccharide degradation</keyword>
<proteinExistence type="inferred from homology"/>
<evidence type="ECO:0000256" key="3">
    <source>
        <dbReference type="ARBA" id="ARBA00010730"/>
    </source>
</evidence>
<evidence type="ECO:0000256" key="12">
    <source>
        <dbReference type="ARBA" id="ARBA00023316"/>
    </source>
</evidence>
<evidence type="ECO:0000256" key="2">
    <source>
        <dbReference type="ARBA" id="ARBA00004191"/>
    </source>
</evidence>
<dbReference type="FunFam" id="1.20.5.420:FF:000008">
    <property type="entry name" value="Endo-1,3-beta-glucanase Engl1"/>
    <property type="match status" value="1"/>
</dbReference>
<sequence>MVRDCSVLSKSIIVQLLSGSGDSVSPFRKLAEAAFKAVQDARHPQANPQANQQNNEQNNGQFPGQQYQSNQYQPQFQDQQYYQGQQSYNSQNVGQQYYQGQAPPSQYQAPNQFVGYQGQNQYQGQSQYQPPNQYQPPDRYQSSQPTNQYQAQNYSQPQQQASYQQPQPQAPQMRSNVSNDVFAPISNNGIPIDHCPDHPAPRDCIRSRNGRLDDPGCHPMDPCPDIPLQTSTFYANFLLDNQGCSVWTHPYSVCWAKGGGNAKSWGLSISHIDRDQLAFGPATPSGASQYYINPVGIQSILLSAAELGDQTVLTADSLQSFSVNANFSPNRGANPVVTFPLLQGMGFVTGIYKNCTPLIQSSVFFRDLQPSGQLNNGATSKFRIILEDGKTWLLYLTPQNAQGMEALNKTSNYEIRARAGFTGTIQVAKLPHGSPEDVYDRSAGAYAVSCTISGNVDSEKGNYSLTWEKAGIPSPLIMYALPHHLSSFTRDTAGAVTPLSLQTTTKGLATAVQADSWHMSEALPANISFAPWTPQKGSITQFSPQATNAVLSAAQTEADQDFRGQCCLDSMYFSGKGLGKFAMMLYVLHSLVSAPPELTTKILNKLKECFAVFVENKQINPLVYEKGWRGVVSTAGLKDAGADFGNGYYNDHHFHYGYFVYSASVIGMVDPNWLEENGGKNKNWVQMLVRDFANPVNDAEFPFSRSFDWYHGHSWAKGLFESADGKDEESTSEDSFASYALKMWGSTINDANLEARGNLMLAIQKRVFQTYFLMEESNTTQPEQIRGNKVTGITFENKVDHATYFGMNPEFIQGIHMIPLNPCSALIRTPTFVREEWSTYFSNSRVDQVGGGWRGILYANLALVDPETAYKFFAQQDFDYAWIDGGASRTWYLAYCAALGGA</sequence>
<name>A0A517LGY0_9PEZI</name>
<dbReference type="OrthoDB" id="4473401at2759"/>
<keyword evidence="5" id="KW-0134">Cell wall</keyword>
<feature type="compositionally biased region" description="Low complexity" evidence="16">
    <location>
        <begin position="147"/>
        <end position="172"/>
    </location>
</feature>
<comment type="similarity">
    <text evidence="3">Belongs to the glycosyl hydrolase 81 family.</text>
</comment>
<accession>A0A517LGY0</accession>
<keyword evidence="11" id="KW-0326">Glycosidase</keyword>
<dbReference type="GO" id="GO:0042973">
    <property type="term" value="F:glucan endo-1,3-beta-D-glucosidase activity"/>
    <property type="evidence" value="ECO:0007669"/>
    <property type="project" value="UniProtKB-EC"/>
</dbReference>
<evidence type="ECO:0000256" key="1">
    <source>
        <dbReference type="ARBA" id="ARBA00000382"/>
    </source>
</evidence>
<reference evidence="19 20" key="1">
    <citation type="submission" date="2019-07" db="EMBL/GenBank/DDBJ databases">
        <title>Finished genome of Venturia effusa.</title>
        <authorList>
            <person name="Young C.A."/>
            <person name="Cox M.P."/>
            <person name="Ganley A.R.D."/>
            <person name="David W.J."/>
        </authorList>
    </citation>
    <scope>NUCLEOTIDE SEQUENCE [LARGE SCALE GENOMIC DNA]</scope>
    <source>
        <strain evidence="20">albino</strain>
    </source>
</reference>
<evidence type="ECO:0000256" key="9">
    <source>
        <dbReference type="ARBA" id="ARBA00023180"/>
    </source>
</evidence>
<feature type="compositionally biased region" description="Low complexity" evidence="16">
    <location>
        <begin position="121"/>
        <end position="137"/>
    </location>
</feature>
<dbReference type="EMBL" id="CP042196">
    <property type="protein sequence ID" value="QDS74901.1"/>
    <property type="molecule type" value="Genomic_DNA"/>
</dbReference>
<evidence type="ECO:0000256" key="14">
    <source>
        <dbReference type="ARBA" id="ARBA00074614"/>
    </source>
</evidence>
<dbReference type="Gene3D" id="1.20.5.420">
    <property type="entry name" value="Immunoglobulin FC, subunit C"/>
    <property type="match status" value="1"/>
</dbReference>
<evidence type="ECO:0000256" key="7">
    <source>
        <dbReference type="ARBA" id="ARBA00022729"/>
    </source>
</evidence>
<evidence type="ECO:0000313" key="19">
    <source>
        <dbReference type="EMBL" id="QDS74901.1"/>
    </source>
</evidence>
<evidence type="ECO:0000259" key="18">
    <source>
        <dbReference type="Pfam" id="PF17652"/>
    </source>
</evidence>
<evidence type="ECO:0000256" key="13">
    <source>
        <dbReference type="ARBA" id="ARBA00023326"/>
    </source>
</evidence>
<dbReference type="GO" id="GO:0000272">
    <property type="term" value="P:polysaccharide catabolic process"/>
    <property type="evidence" value="ECO:0007669"/>
    <property type="project" value="UniProtKB-KW"/>
</dbReference>
<dbReference type="InterPro" id="IPR040720">
    <property type="entry name" value="GH81_C"/>
</dbReference>
<keyword evidence="10" id="KW-0119">Carbohydrate metabolism</keyword>
<protein>
    <recommendedName>
        <fullName evidence="14">Glucan endo-1,3-beta-D-glucosidase 1</fullName>
        <ecNumber evidence="4">3.2.1.39</ecNumber>
    </recommendedName>
    <alternativeName>
        <fullName evidence="15">Daughter specific expression protein 4</fullName>
    </alternativeName>
</protein>
<evidence type="ECO:0000256" key="4">
    <source>
        <dbReference type="ARBA" id="ARBA00012780"/>
    </source>
</evidence>
<feature type="compositionally biased region" description="Low complexity" evidence="16">
    <location>
        <begin position="45"/>
        <end position="67"/>
    </location>
</feature>
<dbReference type="Gene3D" id="1.10.287.1170">
    <property type="entry name" value="glycoside hydrolase family 81 endo-[beta] glucanase"/>
    <property type="match status" value="1"/>
</dbReference>
<dbReference type="PANTHER" id="PTHR31983">
    <property type="entry name" value="ENDO-1,3(4)-BETA-GLUCANASE 1"/>
    <property type="match status" value="1"/>
</dbReference>
<dbReference type="PROSITE" id="PS52008">
    <property type="entry name" value="GH81"/>
    <property type="match status" value="1"/>
</dbReference>
<dbReference type="GO" id="GO:0071555">
    <property type="term" value="P:cell wall organization"/>
    <property type="evidence" value="ECO:0007669"/>
    <property type="project" value="UniProtKB-KW"/>
</dbReference>
<dbReference type="GO" id="GO:0052861">
    <property type="term" value="F:endo-1,3(4)-beta-glucanase activity"/>
    <property type="evidence" value="ECO:0007669"/>
    <property type="project" value="InterPro"/>
</dbReference>
<dbReference type="GO" id="GO:0009986">
    <property type="term" value="C:cell surface"/>
    <property type="evidence" value="ECO:0007669"/>
    <property type="project" value="TreeGrafter"/>
</dbReference>
<organism evidence="19 20">
    <name type="scientific">Venturia effusa</name>
    <dbReference type="NCBI Taxonomy" id="50376"/>
    <lineage>
        <taxon>Eukaryota</taxon>
        <taxon>Fungi</taxon>
        <taxon>Dikarya</taxon>
        <taxon>Ascomycota</taxon>
        <taxon>Pezizomycotina</taxon>
        <taxon>Dothideomycetes</taxon>
        <taxon>Pleosporomycetidae</taxon>
        <taxon>Venturiales</taxon>
        <taxon>Venturiaceae</taxon>
        <taxon>Venturia</taxon>
    </lineage>
</organism>
<keyword evidence="20" id="KW-1185">Reference proteome</keyword>
<gene>
    <name evidence="19" type="ORF">FKW77_003840</name>
</gene>
<evidence type="ECO:0000256" key="10">
    <source>
        <dbReference type="ARBA" id="ARBA00023277"/>
    </source>
</evidence>
<evidence type="ECO:0000256" key="8">
    <source>
        <dbReference type="ARBA" id="ARBA00022801"/>
    </source>
</evidence>
<dbReference type="STRING" id="50376.A0A517LGY0"/>
<keyword evidence="7" id="KW-0732">Signal</keyword>
<feature type="domain" description="Glycosyl hydrolase family 81 N-terminal" evidence="17">
    <location>
        <begin position="226"/>
        <end position="534"/>
    </location>
</feature>
<dbReference type="InterPro" id="IPR005200">
    <property type="entry name" value="Endo-beta-glucanase"/>
</dbReference>
<keyword evidence="6" id="KW-0964">Secreted</keyword>
<dbReference type="Proteomes" id="UP000316270">
    <property type="component" value="Chromosome 12"/>
</dbReference>
<feature type="region of interest" description="Disordered" evidence="16">
    <location>
        <begin position="38"/>
        <end position="67"/>
    </location>
</feature>
<evidence type="ECO:0000313" key="20">
    <source>
        <dbReference type="Proteomes" id="UP000316270"/>
    </source>
</evidence>
<dbReference type="EC" id="3.2.1.39" evidence="4"/>
<dbReference type="Gene3D" id="2.70.98.30">
    <property type="entry name" value="Golgi alpha-mannosidase II, domain 4"/>
    <property type="match status" value="1"/>
</dbReference>
<keyword evidence="9" id="KW-0325">Glycoprotein</keyword>
<comment type="catalytic activity">
    <reaction evidence="1">
        <text>Hydrolysis of (1-&gt;3)-beta-D-glucosidic linkages in (1-&gt;3)-beta-D-glucans.</text>
        <dbReference type="EC" id="3.2.1.39"/>
    </reaction>
</comment>
<feature type="region of interest" description="Disordered" evidence="16">
    <location>
        <begin position="121"/>
        <end position="174"/>
    </location>
</feature>
<dbReference type="GO" id="GO:0000920">
    <property type="term" value="P:septum digestion after cytokinesis"/>
    <property type="evidence" value="ECO:0007669"/>
    <property type="project" value="UniProtKB-ARBA"/>
</dbReference>
<dbReference type="Pfam" id="PF03639">
    <property type="entry name" value="Glyco_hydro_81"/>
    <property type="match status" value="1"/>
</dbReference>
<keyword evidence="8" id="KW-0378">Hydrolase</keyword>
<evidence type="ECO:0000259" key="17">
    <source>
        <dbReference type="Pfam" id="PF03639"/>
    </source>
</evidence>
<dbReference type="PANTHER" id="PTHR31983:SF0">
    <property type="entry name" value="GLUCAN ENDO-1,3-BETA-D-GLUCOSIDASE 2"/>
    <property type="match status" value="1"/>
</dbReference>
<feature type="domain" description="Glycosyl hydrolase family 81 C-terminal" evidence="18">
    <location>
        <begin position="542"/>
        <end position="893"/>
    </location>
</feature>
<dbReference type="FunFam" id="2.70.98.30:FF:000006">
    <property type="entry name" value="Endo-1,3-beta-glucanase Engl1"/>
    <property type="match status" value="1"/>
</dbReference>
<evidence type="ECO:0000256" key="11">
    <source>
        <dbReference type="ARBA" id="ARBA00023295"/>
    </source>
</evidence>
<evidence type="ECO:0000256" key="15">
    <source>
        <dbReference type="ARBA" id="ARBA00075210"/>
    </source>
</evidence>
<evidence type="ECO:0000256" key="5">
    <source>
        <dbReference type="ARBA" id="ARBA00022512"/>
    </source>
</evidence>
<comment type="subcellular location">
    <subcellularLocation>
        <location evidence="2">Secreted</location>
        <location evidence="2">Cell wall</location>
    </subcellularLocation>
</comment>
<dbReference type="AlphaFoldDB" id="A0A517LGY0"/>
<dbReference type="InterPro" id="IPR040451">
    <property type="entry name" value="GH81_N"/>
</dbReference>
<dbReference type="Pfam" id="PF17652">
    <property type="entry name" value="Glyco_hydro81C"/>
    <property type="match status" value="1"/>
</dbReference>
<keyword evidence="12" id="KW-0961">Cell wall biogenesis/degradation</keyword>
<evidence type="ECO:0000256" key="16">
    <source>
        <dbReference type="SAM" id="MobiDB-lite"/>
    </source>
</evidence>